<feature type="domain" description="Aminoacyl-transfer RNA synthetases class-II family profile" evidence="10">
    <location>
        <begin position="1"/>
        <end position="324"/>
    </location>
</feature>
<name>A0A3P4ARL2_THETH</name>
<proteinExistence type="inferred from homology"/>
<gene>
    <name evidence="8 11" type="primary">hisS</name>
    <name evidence="11" type="ORF">TTHN1_01052</name>
</gene>
<comment type="similarity">
    <text evidence="1 8">Belongs to the class-II aminoacyl-tRNA synthetase family.</text>
</comment>
<sequence>MTARAVRGTKDLFGKELRMHQRIVATARKVLEAAGALELVTPIFEETQVFEKGVGAATDIVRKEMFTFQDRGGRSLTLRPEGTAAMVRAYLEHGMKVWPQPVRLWMAGPMFRAERPQKGRYRQFHQVNYEALGSENPILDAEAVVLLYECLKELGLRRLKVKLSSVGDPEDRARYNAYLREVLSPHREALSEDSKERLELNPMRILDSKSERDQALLKELGVRPMLDFLGEEARAHLKEVERHLERLSVPYELEPALVRGLDYYVRTAFEVHHEEIGAQSALGGGGRYDGLSKLLGGPKVPGVGFAFGVERVALALEAEGFGLPEEKGPDLYLIPLTEEAVAEAFYLAEALRPRLRAEYALAPRKPAKGLEEALKRGAAFAGFLGEDELRAGEVTLKRLATGEQVRLSREEVLGHLLQALG</sequence>
<evidence type="ECO:0000256" key="3">
    <source>
        <dbReference type="ARBA" id="ARBA00022741"/>
    </source>
</evidence>
<keyword evidence="5 8" id="KW-0648">Protein biosynthesis</keyword>
<evidence type="ECO:0000256" key="2">
    <source>
        <dbReference type="ARBA" id="ARBA00022598"/>
    </source>
</evidence>
<dbReference type="InterPro" id="IPR041715">
    <property type="entry name" value="HisRS-like_core"/>
</dbReference>
<dbReference type="Proteomes" id="UP000279841">
    <property type="component" value="Chromosome"/>
</dbReference>
<dbReference type="SUPFAM" id="SSF55681">
    <property type="entry name" value="Class II aaRS and biotin synthetases"/>
    <property type="match status" value="1"/>
</dbReference>
<dbReference type="RefSeq" id="WP_124104718.1">
    <property type="nucleotide sequence ID" value="NZ_LR027517.1"/>
</dbReference>
<accession>A0A3P4ARL2</accession>
<dbReference type="InterPro" id="IPR033656">
    <property type="entry name" value="HisRS_anticodon"/>
</dbReference>
<comment type="subunit">
    <text evidence="8">Homodimer.</text>
</comment>
<feature type="binding site" evidence="9">
    <location>
        <position position="112"/>
    </location>
    <ligand>
        <name>L-histidine</name>
        <dbReference type="ChEBI" id="CHEBI:57595"/>
    </ligand>
</feature>
<comment type="catalytic activity">
    <reaction evidence="7 8">
        <text>tRNA(His) + L-histidine + ATP = L-histidyl-tRNA(His) + AMP + diphosphate + H(+)</text>
        <dbReference type="Rhea" id="RHEA:17313"/>
        <dbReference type="Rhea" id="RHEA-COMP:9665"/>
        <dbReference type="Rhea" id="RHEA-COMP:9689"/>
        <dbReference type="ChEBI" id="CHEBI:15378"/>
        <dbReference type="ChEBI" id="CHEBI:30616"/>
        <dbReference type="ChEBI" id="CHEBI:33019"/>
        <dbReference type="ChEBI" id="CHEBI:57595"/>
        <dbReference type="ChEBI" id="CHEBI:78442"/>
        <dbReference type="ChEBI" id="CHEBI:78527"/>
        <dbReference type="ChEBI" id="CHEBI:456215"/>
        <dbReference type="EC" id="6.1.1.21"/>
    </reaction>
</comment>
<dbReference type="InterPro" id="IPR036621">
    <property type="entry name" value="Anticodon-bd_dom_sf"/>
</dbReference>
<feature type="binding site" evidence="9">
    <location>
        <position position="126"/>
    </location>
    <ligand>
        <name>L-histidine</name>
        <dbReference type="ChEBI" id="CHEBI:57595"/>
    </ligand>
</feature>
<feature type="binding site" evidence="9">
    <location>
        <begin position="81"/>
        <end position="83"/>
    </location>
    <ligand>
        <name>L-histidine</name>
        <dbReference type="ChEBI" id="CHEBI:57595"/>
    </ligand>
</feature>
<dbReference type="GO" id="GO:0005524">
    <property type="term" value="F:ATP binding"/>
    <property type="evidence" value="ECO:0007669"/>
    <property type="project" value="UniProtKB-UniRule"/>
</dbReference>
<feature type="binding site" evidence="9">
    <location>
        <begin position="263"/>
        <end position="264"/>
    </location>
    <ligand>
        <name>L-histidine</name>
        <dbReference type="ChEBI" id="CHEBI:57595"/>
    </ligand>
</feature>
<keyword evidence="6 8" id="KW-0030">Aminoacyl-tRNA synthetase</keyword>
<protein>
    <recommendedName>
        <fullName evidence="8">Histidine--tRNA ligase</fullName>
        <ecNumber evidence="8">6.1.1.21</ecNumber>
    </recommendedName>
    <alternativeName>
        <fullName evidence="8">Histidyl-tRNA synthetase</fullName>
        <shortName evidence="8">HisRS</shortName>
    </alternativeName>
</protein>
<dbReference type="EMBL" id="LR027517">
    <property type="protein sequence ID" value="VCU53286.1"/>
    <property type="molecule type" value="Genomic_DNA"/>
</dbReference>
<evidence type="ECO:0000256" key="6">
    <source>
        <dbReference type="ARBA" id="ARBA00023146"/>
    </source>
</evidence>
<dbReference type="SUPFAM" id="SSF52954">
    <property type="entry name" value="Class II aaRS ABD-related"/>
    <property type="match status" value="1"/>
</dbReference>
<dbReference type="InterPro" id="IPR015807">
    <property type="entry name" value="His-tRNA-ligase"/>
</dbReference>
<dbReference type="PANTHER" id="PTHR43707">
    <property type="entry name" value="HISTIDYL-TRNA SYNTHETASE"/>
    <property type="match status" value="1"/>
</dbReference>
<organism evidence="11 12">
    <name type="scientific">Thermus thermophilus</name>
    <dbReference type="NCBI Taxonomy" id="274"/>
    <lineage>
        <taxon>Bacteria</taxon>
        <taxon>Thermotogati</taxon>
        <taxon>Deinococcota</taxon>
        <taxon>Deinococci</taxon>
        <taxon>Thermales</taxon>
        <taxon>Thermaceae</taxon>
        <taxon>Thermus</taxon>
    </lineage>
</organism>
<keyword evidence="2 8" id="KW-0436">Ligase</keyword>
<dbReference type="GO" id="GO:0005737">
    <property type="term" value="C:cytoplasm"/>
    <property type="evidence" value="ECO:0007669"/>
    <property type="project" value="UniProtKB-SubCell"/>
</dbReference>
<dbReference type="GO" id="GO:0006427">
    <property type="term" value="P:histidyl-tRNA aminoacylation"/>
    <property type="evidence" value="ECO:0007669"/>
    <property type="project" value="UniProtKB-UniRule"/>
</dbReference>
<reference evidence="11 12" key="1">
    <citation type="submission" date="2018-10" db="EMBL/GenBank/DDBJ databases">
        <authorList>
            <person name="Peiro R."/>
            <person name="Begona"/>
            <person name="Cbmso G."/>
            <person name="Lopez M."/>
            <person name="Gonzalez S."/>
            <person name="Sacristan E."/>
            <person name="Castillo E."/>
        </authorList>
    </citation>
    <scope>NUCLEOTIDE SEQUENCE [LARGE SCALE GENOMIC DNA]</scope>
    <source>
        <strain evidence="11">TTHNAR1</strain>
    </source>
</reference>
<dbReference type="HAMAP" id="MF_00127">
    <property type="entry name" value="His_tRNA_synth"/>
    <property type="match status" value="1"/>
</dbReference>
<dbReference type="InterPro" id="IPR006195">
    <property type="entry name" value="aa-tRNA-synth_II"/>
</dbReference>
<dbReference type="GO" id="GO:0004821">
    <property type="term" value="F:histidine-tRNA ligase activity"/>
    <property type="evidence" value="ECO:0007669"/>
    <property type="project" value="UniProtKB-UniRule"/>
</dbReference>
<evidence type="ECO:0000256" key="1">
    <source>
        <dbReference type="ARBA" id="ARBA00008226"/>
    </source>
</evidence>
<dbReference type="Pfam" id="PF03129">
    <property type="entry name" value="HGTP_anticodon"/>
    <property type="match status" value="1"/>
</dbReference>
<evidence type="ECO:0000256" key="4">
    <source>
        <dbReference type="ARBA" id="ARBA00022840"/>
    </source>
</evidence>
<dbReference type="PROSITE" id="PS50862">
    <property type="entry name" value="AA_TRNA_LIGASE_II"/>
    <property type="match status" value="1"/>
</dbReference>
<evidence type="ECO:0000256" key="8">
    <source>
        <dbReference type="HAMAP-Rule" id="MF_00127"/>
    </source>
</evidence>
<dbReference type="EC" id="6.1.1.21" evidence="8"/>
<comment type="subcellular location">
    <subcellularLocation>
        <location evidence="8">Cytoplasm</location>
    </subcellularLocation>
</comment>
<keyword evidence="8" id="KW-0963">Cytoplasm</keyword>
<dbReference type="InterPro" id="IPR045864">
    <property type="entry name" value="aa-tRNA-synth_II/BPL/LPL"/>
</dbReference>
<keyword evidence="3 8" id="KW-0547">Nucleotide-binding</keyword>
<evidence type="ECO:0000313" key="12">
    <source>
        <dbReference type="Proteomes" id="UP000279841"/>
    </source>
</evidence>
<dbReference type="InterPro" id="IPR004516">
    <property type="entry name" value="HisRS/HisZ"/>
</dbReference>
<evidence type="ECO:0000256" key="5">
    <source>
        <dbReference type="ARBA" id="ARBA00022917"/>
    </source>
</evidence>
<dbReference type="CDD" id="cd00859">
    <property type="entry name" value="HisRS_anticodon"/>
    <property type="match status" value="1"/>
</dbReference>
<dbReference type="PANTHER" id="PTHR43707:SF1">
    <property type="entry name" value="HISTIDINE--TRNA LIGASE, MITOCHONDRIAL-RELATED"/>
    <property type="match status" value="1"/>
</dbReference>
<evidence type="ECO:0000313" key="11">
    <source>
        <dbReference type="EMBL" id="VCU53286.1"/>
    </source>
</evidence>
<dbReference type="CDD" id="cd00773">
    <property type="entry name" value="HisRS-like_core"/>
    <property type="match status" value="1"/>
</dbReference>
<dbReference type="Pfam" id="PF13393">
    <property type="entry name" value="tRNA-synt_His"/>
    <property type="match status" value="1"/>
</dbReference>
<evidence type="ECO:0000259" key="10">
    <source>
        <dbReference type="PROSITE" id="PS50862"/>
    </source>
</evidence>
<dbReference type="Gene3D" id="3.40.50.800">
    <property type="entry name" value="Anticodon-binding domain"/>
    <property type="match status" value="1"/>
</dbReference>
<dbReference type="AlphaFoldDB" id="A0A3P4ARL2"/>
<evidence type="ECO:0000256" key="9">
    <source>
        <dbReference type="PIRSR" id="PIRSR001549-1"/>
    </source>
</evidence>
<dbReference type="Gene3D" id="3.30.930.10">
    <property type="entry name" value="Bira Bifunctional Protein, Domain 2"/>
    <property type="match status" value="1"/>
</dbReference>
<keyword evidence="4 8" id="KW-0067">ATP-binding</keyword>
<feature type="binding site" evidence="9">
    <location>
        <position position="130"/>
    </location>
    <ligand>
        <name>L-histidine</name>
        <dbReference type="ChEBI" id="CHEBI:57595"/>
    </ligand>
</feature>
<dbReference type="NCBIfam" id="TIGR00442">
    <property type="entry name" value="hisS"/>
    <property type="match status" value="1"/>
</dbReference>
<dbReference type="PIRSF" id="PIRSF001549">
    <property type="entry name" value="His-tRNA_synth"/>
    <property type="match status" value="1"/>
</dbReference>
<feature type="binding site" evidence="9">
    <location>
        <position position="259"/>
    </location>
    <ligand>
        <name>L-histidine</name>
        <dbReference type="ChEBI" id="CHEBI:57595"/>
    </ligand>
</feature>
<dbReference type="InterPro" id="IPR004154">
    <property type="entry name" value="Anticodon-bd"/>
</dbReference>
<evidence type="ECO:0000256" key="7">
    <source>
        <dbReference type="ARBA" id="ARBA00047639"/>
    </source>
</evidence>